<dbReference type="InterPro" id="IPR000408">
    <property type="entry name" value="Reg_chr_condens"/>
</dbReference>
<keyword evidence="4" id="KW-1185">Reference proteome</keyword>
<dbReference type="Pfam" id="PF00415">
    <property type="entry name" value="RCC1"/>
    <property type="match status" value="2"/>
</dbReference>
<dbReference type="PANTHER" id="PTHR22872">
    <property type="entry name" value="BTK-BINDING PROTEIN-RELATED"/>
    <property type="match status" value="1"/>
</dbReference>
<comment type="caution">
    <text evidence="3">The sequence shown here is derived from an EMBL/GenBank/DDBJ whole genome shotgun (WGS) entry which is preliminary data.</text>
</comment>
<dbReference type="OrthoDB" id="5981550at2759"/>
<dbReference type="Proteomes" id="UP000299102">
    <property type="component" value="Unassembled WGS sequence"/>
</dbReference>
<dbReference type="Gene3D" id="2.130.10.30">
    <property type="entry name" value="Regulator of chromosome condensation 1/beta-lactamase-inhibitor protein II"/>
    <property type="match status" value="1"/>
</dbReference>
<evidence type="ECO:0000256" key="1">
    <source>
        <dbReference type="ARBA" id="ARBA00022737"/>
    </source>
</evidence>
<dbReference type="EMBL" id="BGZK01001287">
    <property type="protein sequence ID" value="GBP76333.1"/>
    <property type="molecule type" value="Genomic_DNA"/>
</dbReference>
<evidence type="ECO:0000313" key="4">
    <source>
        <dbReference type="Proteomes" id="UP000299102"/>
    </source>
</evidence>
<proteinExistence type="predicted"/>
<protein>
    <submittedName>
        <fullName evidence="3">Probable E3 ubiquitin-protein ligase HERC3</fullName>
    </submittedName>
</protein>
<dbReference type="InterPro" id="IPR009091">
    <property type="entry name" value="RCC1/BLIP-II"/>
</dbReference>
<dbReference type="AlphaFoldDB" id="A0A4C1YML9"/>
<accession>A0A4C1YML9</accession>
<dbReference type="PROSITE" id="PS50012">
    <property type="entry name" value="RCC1_3"/>
    <property type="match status" value="1"/>
</dbReference>
<dbReference type="InterPro" id="IPR051625">
    <property type="entry name" value="Signaling_Regulatory_Domain"/>
</dbReference>
<evidence type="ECO:0000313" key="3">
    <source>
        <dbReference type="EMBL" id="GBP76333.1"/>
    </source>
</evidence>
<evidence type="ECO:0000256" key="2">
    <source>
        <dbReference type="PROSITE-ProRule" id="PRU00235"/>
    </source>
</evidence>
<feature type="repeat" description="RCC1" evidence="2">
    <location>
        <begin position="26"/>
        <end position="77"/>
    </location>
</feature>
<sequence length="198" mass="21267">MGSSTLGQVCYITCGEDFSVFLTLDGGVFTCGAGENGRTGHGSTRDEIVPRKIMELMGSTVTQVACGRRHLLCRVNERILACGYGARGQLGCPQTPYALVPTPVPFVPNEESPYSPSLLKGPVRIFAGWDHSFLAVATDISVSKDFRQFDFAKQILTLNVPTLSICETFKDSDTVNQGLGCMAGGGGCVYLCASYLYR</sequence>
<name>A0A4C1YML9_EUMVA</name>
<keyword evidence="1" id="KW-0677">Repeat</keyword>
<dbReference type="SUPFAM" id="SSF50985">
    <property type="entry name" value="RCC1/BLIP-II"/>
    <property type="match status" value="1"/>
</dbReference>
<dbReference type="STRING" id="151549.A0A4C1YML9"/>
<reference evidence="3 4" key="1">
    <citation type="journal article" date="2019" name="Commun. Biol.">
        <title>The bagworm genome reveals a unique fibroin gene that provides high tensile strength.</title>
        <authorList>
            <person name="Kono N."/>
            <person name="Nakamura H."/>
            <person name="Ohtoshi R."/>
            <person name="Tomita M."/>
            <person name="Numata K."/>
            <person name="Arakawa K."/>
        </authorList>
    </citation>
    <scope>NUCLEOTIDE SEQUENCE [LARGE SCALE GENOMIC DNA]</scope>
</reference>
<gene>
    <name evidence="3" type="primary">HERC3</name>
    <name evidence="3" type="ORF">EVAR_49156_1</name>
</gene>
<organism evidence="3 4">
    <name type="scientific">Eumeta variegata</name>
    <name type="common">Bagworm moth</name>
    <name type="synonym">Eumeta japonica</name>
    <dbReference type="NCBI Taxonomy" id="151549"/>
    <lineage>
        <taxon>Eukaryota</taxon>
        <taxon>Metazoa</taxon>
        <taxon>Ecdysozoa</taxon>
        <taxon>Arthropoda</taxon>
        <taxon>Hexapoda</taxon>
        <taxon>Insecta</taxon>
        <taxon>Pterygota</taxon>
        <taxon>Neoptera</taxon>
        <taxon>Endopterygota</taxon>
        <taxon>Lepidoptera</taxon>
        <taxon>Glossata</taxon>
        <taxon>Ditrysia</taxon>
        <taxon>Tineoidea</taxon>
        <taxon>Psychidae</taxon>
        <taxon>Oiketicinae</taxon>
        <taxon>Eumeta</taxon>
    </lineage>
</organism>